<dbReference type="Proteomes" id="UP000199392">
    <property type="component" value="Unassembled WGS sequence"/>
</dbReference>
<proteinExistence type="predicted"/>
<reference evidence="2" key="1">
    <citation type="submission" date="2016-10" db="EMBL/GenBank/DDBJ databases">
        <authorList>
            <person name="Varghese N."/>
            <person name="Submissions S."/>
        </authorList>
    </citation>
    <scope>NUCLEOTIDE SEQUENCE [LARGE SCALE GENOMIC DNA]</scope>
    <source>
        <strain evidence="2">DSM 26894</strain>
    </source>
</reference>
<protein>
    <submittedName>
        <fullName evidence="1">Uncharacterized protein</fullName>
    </submittedName>
</protein>
<sequence>MYDESPVPRADLLAMISDEISEVYPDYGIKKTEALAVRVLEDLYILARCAISKCRLTYTDAIILRGYGNRQNGKWLDDVYGFAISPLGFPDLTMLVVNAATGQPSEDAFEARRSKLSEIQVSEVPREQNRCIWFDGYEAVLGPLEPIPKEYHYARSVMPEPPLETEIRRAVSNAIQRVNGVGKVTMKFGKEYAGSGSYSELCLLTSQLLKKQKGRCALTGQPFEKRSAAEGGVQDDRMSLDRIDNSHGYYDGNVQLVTQFANRARGQMSVEEARRRLIQHEEP</sequence>
<evidence type="ECO:0000313" key="2">
    <source>
        <dbReference type="Proteomes" id="UP000199392"/>
    </source>
</evidence>
<dbReference type="RefSeq" id="WP_092422795.1">
    <property type="nucleotide sequence ID" value="NZ_FNCL01000003.1"/>
</dbReference>
<name>A0A1I6RJH1_9RHOB</name>
<dbReference type="Gene3D" id="3.30.40.220">
    <property type="match status" value="1"/>
</dbReference>
<keyword evidence="2" id="KW-1185">Reference proteome</keyword>
<evidence type="ECO:0000313" key="1">
    <source>
        <dbReference type="EMBL" id="SFS64740.1"/>
    </source>
</evidence>
<accession>A0A1I6RJH1</accession>
<dbReference type="EMBL" id="FOZW01000003">
    <property type="protein sequence ID" value="SFS64740.1"/>
    <property type="molecule type" value="Genomic_DNA"/>
</dbReference>
<dbReference type="AlphaFoldDB" id="A0A1I6RJH1"/>
<gene>
    <name evidence="1" type="ORF">SAMN04488050_103127</name>
</gene>
<organism evidence="1 2">
    <name type="scientific">Alloyangia pacifica</name>
    <dbReference type="NCBI Taxonomy" id="311180"/>
    <lineage>
        <taxon>Bacteria</taxon>
        <taxon>Pseudomonadati</taxon>
        <taxon>Pseudomonadota</taxon>
        <taxon>Alphaproteobacteria</taxon>
        <taxon>Rhodobacterales</taxon>
        <taxon>Roseobacteraceae</taxon>
        <taxon>Alloyangia</taxon>
    </lineage>
</organism>